<reference evidence="1" key="1">
    <citation type="submission" date="2014-09" db="EMBL/GenBank/DDBJ databases">
        <title>Genome sequence of the luminous mushroom Mycena chlorophos for searching fungal bioluminescence genes.</title>
        <authorList>
            <person name="Tanaka Y."/>
            <person name="Kasuga D."/>
            <person name="Oba Y."/>
            <person name="Hase S."/>
            <person name="Sato K."/>
            <person name="Oba Y."/>
            <person name="Sakakibara Y."/>
        </authorList>
    </citation>
    <scope>NUCLEOTIDE SEQUENCE</scope>
</reference>
<sequence>AGAAPNHPPDFNPPAIVRQAAPPNFPQTVEQVRAMTGPALRALLQAYDIPVAANTTVPVMRSNFAEFAGQPVMLLDLKNMGQLFVNCLITPQSRKMVGERERGGALAAGEATQCSSLNMLQYGRNRYDMWSLEHEIREREKEEQDPPHAHAARNLQSTHLAHHHVRPPSLTPLPRLRRMLDLERDDCGVGVALGHPVQRFSSSASPSPEPRNG</sequence>
<dbReference type="EMBL" id="DF838160">
    <property type="protein sequence ID" value="GAT42646.1"/>
    <property type="molecule type" value="Genomic_DNA"/>
</dbReference>
<gene>
    <name evidence="1" type="ORF">MCHLO_00355</name>
</gene>
<organism evidence="1 2">
    <name type="scientific">Mycena chlorophos</name>
    <name type="common">Agaric fungus</name>
    <name type="synonym">Agaricus chlorophos</name>
    <dbReference type="NCBI Taxonomy" id="658473"/>
    <lineage>
        <taxon>Eukaryota</taxon>
        <taxon>Fungi</taxon>
        <taxon>Dikarya</taxon>
        <taxon>Basidiomycota</taxon>
        <taxon>Agaricomycotina</taxon>
        <taxon>Agaricomycetes</taxon>
        <taxon>Agaricomycetidae</taxon>
        <taxon>Agaricales</taxon>
        <taxon>Marasmiineae</taxon>
        <taxon>Mycenaceae</taxon>
        <taxon>Mycena</taxon>
    </lineage>
</organism>
<evidence type="ECO:0000313" key="1">
    <source>
        <dbReference type="EMBL" id="GAT42646.1"/>
    </source>
</evidence>
<feature type="non-terminal residue" evidence="1">
    <location>
        <position position="1"/>
    </location>
</feature>
<dbReference type="Proteomes" id="UP000815677">
    <property type="component" value="Unassembled WGS sequence"/>
</dbReference>
<accession>A0ABQ0KUY4</accession>
<keyword evidence="2" id="KW-1185">Reference proteome</keyword>
<proteinExistence type="predicted"/>
<protein>
    <submittedName>
        <fullName evidence="1">Uncharacterized protein</fullName>
    </submittedName>
</protein>
<evidence type="ECO:0000313" key="2">
    <source>
        <dbReference type="Proteomes" id="UP000815677"/>
    </source>
</evidence>
<name>A0ABQ0KUY4_MYCCL</name>